<organism evidence="1 2">
    <name type="scientific">Ambrosiozyma monospora</name>
    <name type="common">Yeast</name>
    <name type="synonym">Endomycopsis monosporus</name>
    <dbReference type="NCBI Taxonomy" id="43982"/>
    <lineage>
        <taxon>Eukaryota</taxon>
        <taxon>Fungi</taxon>
        <taxon>Dikarya</taxon>
        <taxon>Ascomycota</taxon>
        <taxon>Saccharomycotina</taxon>
        <taxon>Pichiomycetes</taxon>
        <taxon>Pichiales</taxon>
        <taxon>Pichiaceae</taxon>
        <taxon>Ambrosiozyma</taxon>
    </lineage>
</organism>
<reference evidence="1" key="1">
    <citation type="submission" date="2023-04" db="EMBL/GenBank/DDBJ databases">
        <title>Ambrosiozyma monospora NBRC 10751.</title>
        <authorList>
            <person name="Ichikawa N."/>
            <person name="Sato H."/>
            <person name="Tonouchi N."/>
        </authorList>
    </citation>
    <scope>NUCLEOTIDE SEQUENCE</scope>
    <source>
        <strain evidence="1">NBRC 10751</strain>
    </source>
</reference>
<name>A0ACB5TRC3_AMBMO</name>
<sequence length="277" mass="31412">MDFTLQQRLTQDDYLGKLLNVCCLQNKMFDQLIFDFKYDNDESSVSCFDQTQLVEGSLSTWKFQLSSLEKELSSGVAADDCSEALISVVVNVLNISVCLLEPVASELDDQLNKHKLAKTNRSTLDMMQDLELETSPIWMKQSLELLTLVSFKLMFHSSDNIQLFDDCLQKLLPLASYDSTCKITESISEFQSNFKLSNCINSYIDANGFKNGLMDGMLNDLKKFNKQLLNPRVSDLSEFTISAERMAALTEISSKFESMATSSEHPKRSKLQLHQLQ</sequence>
<evidence type="ECO:0000313" key="1">
    <source>
        <dbReference type="EMBL" id="GME93742.1"/>
    </source>
</evidence>
<comment type="caution">
    <text evidence="1">The sequence shown here is derived from an EMBL/GenBank/DDBJ whole genome shotgun (WGS) entry which is preliminary data.</text>
</comment>
<dbReference type="Proteomes" id="UP001165064">
    <property type="component" value="Unassembled WGS sequence"/>
</dbReference>
<gene>
    <name evidence="1" type="ORF">Amon02_000939700</name>
</gene>
<proteinExistence type="predicted"/>
<accession>A0ACB5TRC3</accession>
<evidence type="ECO:0000313" key="2">
    <source>
        <dbReference type="Proteomes" id="UP001165064"/>
    </source>
</evidence>
<keyword evidence="2" id="KW-1185">Reference proteome</keyword>
<protein>
    <submittedName>
        <fullName evidence="1">Unnamed protein product</fullName>
    </submittedName>
</protein>
<dbReference type="EMBL" id="BSXS01008812">
    <property type="protein sequence ID" value="GME93742.1"/>
    <property type="molecule type" value="Genomic_DNA"/>
</dbReference>